<dbReference type="EMBL" id="LRQV01000123">
    <property type="protein sequence ID" value="KXK59258.1"/>
    <property type="molecule type" value="Genomic_DNA"/>
</dbReference>
<dbReference type="AlphaFoldDB" id="A0A136PLM0"/>
<accession>A0A136PLM0</accession>
<dbReference type="RefSeq" id="WP_067371178.1">
    <property type="nucleotide sequence ID" value="NZ_JBIUBN010000043.1"/>
</dbReference>
<proteinExistence type="predicted"/>
<sequence length="130" mass="13785">MSGYVLDDLALLAGLTGQEQHRRELSRLLHDAVGGGPRLAIPAFCLAGLAAEGRLVVATHLADIIAAAPAGTVEVCGLARTDRLEWVRTVYPWLPWPAAHATVWAQSVGAPILTVDPDRYKAVAVDVLSL</sequence>
<organism evidence="1 2">
    <name type="scientific">Micromonospora rosaria</name>
    <dbReference type="NCBI Taxonomy" id="47874"/>
    <lineage>
        <taxon>Bacteria</taxon>
        <taxon>Bacillati</taxon>
        <taxon>Actinomycetota</taxon>
        <taxon>Actinomycetes</taxon>
        <taxon>Micromonosporales</taxon>
        <taxon>Micromonosporaceae</taxon>
        <taxon>Micromonospora</taxon>
    </lineage>
</organism>
<reference evidence="1 2" key="1">
    <citation type="submission" date="2016-01" db="EMBL/GenBank/DDBJ databases">
        <title>Whole genome sequence and analysis of Micromonospora rosaria DSM 803, which can produce antibacterial substance rosamicin.</title>
        <authorList>
            <person name="Yang H."/>
            <person name="He X."/>
            <person name="Zhu D."/>
        </authorList>
    </citation>
    <scope>NUCLEOTIDE SEQUENCE [LARGE SCALE GENOMIC DNA]</scope>
    <source>
        <strain evidence="1 2">DSM 803</strain>
    </source>
</reference>
<name>A0A136PLM0_9ACTN</name>
<protein>
    <recommendedName>
        <fullName evidence="3">Twitching motility protein PilT</fullName>
    </recommendedName>
</protein>
<evidence type="ECO:0008006" key="3">
    <source>
        <dbReference type="Google" id="ProtNLM"/>
    </source>
</evidence>
<evidence type="ECO:0000313" key="1">
    <source>
        <dbReference type="EMBL" id="KXK59258.1"/>
    </source>
</evidence>
<dbReference type="Proteomes" id="UP000070620">
    <property type="component" value="Unassembled WGS sequence"/>
</dbReference>
<dbReference type="OrthoDB" id="9882109at2"/>
<keyword evidence="2" id="KW-1185">Reference proteome</keyword>
<evidence type="ECO:0000313" key="2">
    <source>
        <dbReference type="Proteomes" id="UP000070620"/>
    </source>
</evidence>
<gene>
    <name evidence="1" type="ORF">AWW66_25235</name>
</gene>
<comment type="caution">
    <text evidence="1">The sequence shown here is derived from an EMBL/GenBank/DDBJ whole genome shotgun (WGS) entry which is preliminary data.</text>
</comment>